<gene>
    <name evidence="9" type="ORF">GCM10007939_23850</name>
</gene>
<keyword evidence="6 8" id="KW-1133">Transmembrane helix</keyword>
<evidence type="ECO:0000256" key="6">
    <source>
        <dbReference type="ARBA" id="ARBA00022989"/>
    </source>
</evidence>
<keyword evidence="4" id="KW-0997">Cell inner membrane</keyword>
<evidence type="ECO:0000313" key="9">
    <source>
        <dbReference type="EMBL" id="GLQ36101.1"/>
    </source>
</evidence>
<evidence type="ECO:0000256" key="3">
    <source>
        <dbReference type="ARBA" id="ARBA00022475"/>
    </source>
</evidence>
<proteinExistence type="inferred from homology"/>
<dbReference type="PANTHER" id="PTHR39342:SF1">
    <property type="entry name" value="UPF0283 MEMBRANE PROTEIN YCJF"/>
    <property type="match status" value="1"/>
</dbReference>
<evidence type="ECO:0000256" key="8">
    <source>
        <dbReference type="SAM" id="Phobius"/>
    </source>
</evidence>
<evidence type="ECO:0000256" key="2">
    <source>
        <dbReference type="ARBA" id="ARBA00008255"/>
    </source>
</evidence>
<dbReference type="RefSeq" id="WP_284379585.1">
    <property type="nucleotide sequence ID" value="NZ_BSNN01000008.1"/>
</dbReference>
<comment type="caution">
    <text evidence="9">The sequence shown here is derived from an EMBL/GenBank/DDBJ whole genome shotgun (WGS) entry which is preliminary data.</text>
</comment>
<organism evidence="9 10">
    <name type="scientific">Amylibacter marinus</name>
    <dbReference type="NCBI Taxonomy" id="1475483"/>
    <lineage>
        <taxon>Bacteria</taxon>
        <taxon>Pseudomonadati</taxon>
        <taxon>Pseudomonadota</taxon>
        <taxon>Alphaproteobacteria</taxon>
        <taxon>Rhodobacterales</taxon>
        <taxon>Paracoccaceae</taxon>
        <taxon>Amylibacter</taxon>
    </lineage>
</organism>
<sequence>MSEVSQKRPVILSADETELSPADAPVIEDRIADAPAMIRASHVVSARRSLAMRVFLWVLGIFIGFALSLAFWDFVAGLMARNIWLGRFGVVLLGVLVACALLFFWGELRGYLRLRHVDDLRDKARHAHQNESRDGAQKFGALLVKSMRHRGEMEWHIAKYKERKDEHLDASAALLHIETELVAPLDRAALGEIEAAAKTVAGATIIVPLALLDVLAALTTNMRMIRRISEIYGARAGVLGSWRLFRMVFTHLLATGAVAIGDDMITSLAGGGVLSKISRRFGEGVINGALTVRVGIATMEVCRPMAFSPEQKPRVTAVISSALTGLFPRGG</sequence>
<keyword evidence="5 8" id="KW-0812">Transmembrane</keyword>
<comment type="subcellular location">
    <subcellularLocation>
        <location evidence="1">Cell inner membrane</location>
        <topology evidence="1">Multi-pass membrane protein</topology>
    </subcellularLocation>
</comment>
<protein>
    <submittedName>
        <fullName evidence="9">TIGR01620 family protein</fullName>
    </submittedName>
</protein>
<feature type="transmembrane region" description="Helical" evidence="8">
    <location>
        <begin position="84"/>
        <end position="105"/>
    </location>
</feature>
<evidence type="ECO:0000256" key="5">
    <source>
        <dbReference type="ARBA" id="ARBA00022692"/>
    </source>
</evidence>
<dbReference type="Proteomes" id="UP001156694">
    <property type="component" value="Unassembled WGS sequence"/>
</dbReference>
<keyword evidence="10" id="KW-1185">Reference proteome</keyword>
<evidence type="ECO:0000313" key="10">
    <source>
        <dbReference type="Proteomes" id="UP001156694"/>
    </source>
</evidence>
<dbReference type="NCBIfam" id="TIGR01620">
    <property type="entry name" value="hyp_HI0043"/>
    <property type="match status" value="1"/>
</dbReference>
<dbReference type="Pfam" id="PF05128">
    <property type="entry name" value="DUF697"/>
    <property type="match status" value="1"/>
</dbReference>
<dbReference type="PANTHER" id="PTHR39342">
    <property type="entry name" value="UPF0283 MEMBRANE PROTEIN YCJF"/>
    <property type="match status" value="1"/>
</dbReference>
<dbReference type="InterPro" id="IPR006507">
    <property type="entry name" value="UPF0283"/>
</dbReference>
<comment type="similarity">
    <text evidence="2">Belongs to the UPF0283 family.</text>
</comment>
<keyword evidence="7 8" id="KW-0472">Membrane</keyword>
<name>A0ABQ5VYD7_9RHOB</name>
<accession>A0ABQ5VYD7</accession>
<dbReference type="EMBL" id="BSNN01000008">
    <property type="protein sequence ID" value="GLQ36101.1"/>
    <property type="molecule type" value="Genomic_DNA"/>
</dbReference>
<reference evidence="10" key="1">
    <citation type="journal article" date="2019" name="Int. J. Syst. Evol. Microbiol.">
        <title>The Global Catalogue of Microorganisms (GCM) 10K type strain sequencing project: providing services to taxonomists for standard genome sequencing and annotation.</title>
        <authorList>
            <consortium name="The Broad Institute Genomics Platform"/>
            <consortium name="The Broad Institute Genome Sequencing Center for Infectious Disease"/>
            <person name="Wu L."/>
            <person name="Ma J."/>
        </authorList>
    </citation>
    <scope>NUCLEOTIDE SEQUENCE [LARGE SCALE GENOMIC DNA]</scope>
    <source>
        <strain evidence="10">NBRC 110140</strain>
    </source>
</reference>
<dbReference type="InterPro" id="IPR021147">
    <property type="entry name" value="DUF697"/>
</dbReference>
<feature type="transmembrane region" description="Helical" evidence="8">
    <location>
        <begin position="54"/>
        <end position="72"/>
    </location>
</feature>
<evidence type="ECO:0000256" key="4">
    <source>
        <dbReference type="ARBA" id="ARBA00022519"/>
    </source>
</evidence>
<keyword evidence="3" id="KW-1003">Cell membrane</keyword>
<evidence type="ECO:0000256" key="1">
    <source>
        <dbReference type="ARBA" id="ARBA00004429"/>
    </source>
</evidence>
<evidence type="ECO:0000256" key="7">
    <source>
        <dbReference type="ARBA" id="ARBA00023136"/>
    </source>
</evidence>